<reference evidence="1 2" key="1">
    <citation type="submission" date="2023-11" db="EMBL/GenBank/DDBJ databases">
        <authorList>
            <person name="Cook R."/>
            <person name="Crisci M."/>
            <person name="Pye H."/>
            <person name="Adriaenssens E."/>
            <person name="Santini J."/>
        </authorList>
    </citation>
    <scope>NUCLEOTIDE SEQUENCE [LARGE SCALE GENOMIC DNA]</scope>
    <source>
        <strain evidence="1">Lak_Megaphage_RVC_AP1_GC26</strain>
    </source>
</reference>
<protein>
    <submittedName>
        <fullName evidence="1">Uncharacterized protein</fullName>
    </submittedName>
</protein>
<name>A0ABZ0Z5L4_9CAUD</name>
<dbReference type="EMBL" id="OR769218">
    <property type="protein sequence ID" value="WQJ54456.1"/>
    <property type="molecule type" value="Genomic_DNA"/>
</dbReference>
<organism evidence="1 2">
    <name type="scientific">phage Lak_Megaphage_RVC_AP1_GC26</name>
    <dbReference type="NCBI Taxonomy" id="3109224"/>
    <lineage>
        <taxon>Viruses</taxon>
        <taxon>Duplodnaviria</taxon>
        <taxon>Heunggongvirae</taxon>
        <taxon>Uroviricota</taxon>
        <taxon>Caudoviricetes</taxon>
        <taxon>Caudoviricetes code 15 clade</taxon>
    </lineage>
</organism>
<proteinExistence type="predicted"/>
<keyword evidence="2" id="KW-1185">Reference proteome</keyword>
<evidence type="ECO:0000313" key="2">
    <source>
        <dbReference type="Proteomes" id="UP001346559"/>
    </source>
</evidence>
<accession>A0ABZ0Z5L4</accession>
<sequence>MSNNKFHKILSDTITLPLLPASNFKETNTGYYAVLGKNYIPITSDIICIYKPDWITGYKFIKEGENENETNEKLKYYNKLVITSISDNETKKLRKDVMEFTVRNNVNSLTPINHIYAKVSQIPKEDINVNLEFIPTEKQRKNGLSENGGIISGDEQKIHINYWAKLNDIYQSNITLKLNNNLLDKDKIKSLRINKINSSDNKVIVDLVYLIDENIDIDRKPLEFEAIFKTQYNEVKCSKLIEQRLNTYTITLNIDKQNSVVFNGDNRILEYKCTYTNGINKEPIEVKDNLYLDFSYVKDKNELKYNVIKNIYDTKSKTFKTNIKVYENYTSEERQLNVKAVYNGSKKIESNQIHIIQTNATILLQYYVEYLDRDKNKIEEPSTNGTYNVSAFGETIRLHYYGIIKIDENSFVKITSITNTKNDISNTYTINALVNGEQYKNVTLAKDEYILDINFDKNTPITRTIEFNMNDDLHIPSASCTLTQGVLSIDLSFKQDKCTEIIGGIPEYNNIILTFRAFDIEKNITIEDVTLYTITCDNDDVNLEDIRYEIITYDNINYVVARNIRCNKIYHNKVENEYIDRTLTFTVKYNTNIVSYVVTQKSVVYACEIRPSSNYVSALGEDKFEVISVGIIKDGYLDKHLETPVDKVSFINSRNSSDDDKPDNITVLSNRKLLNKSQTIIKVDPLQRNEDNNISTIKNNMFVIKAQYEDSTSYYDIKQLYLQIYVELYKDSSYSTLLEYEPKKLCISPFINNILYYKCYVCEINKDDGSLKKIDVSKFQKKEFSISYNNWVVIQPYIDENPTYNKEDCTYRGKITILRYICSEGITYQFKYMQYYSNNNSNKYIFKTLNIYKPEIKTTPDNENTSSSTYIQYRSDKDSTYNDNKSILKIGTTDNGIPSKDYQITLYYRTVFMLVLPDNANYIYGNRYKTYIDLDKTHFVSFVNKDDITIDNNAFSNAEEVQYNNSSYLKITFDVNKNDGLQKRHIYKSIKYQFTDDTIDGTDYHYTSNAFTNYQNNDNNRIEIYQNGVSLKLDAFFDNNNYGTITDSSSIITYNAKPQLKQNLHVRALLNGELQPTQSKYFKFIANSSTFEIDNGTLDSTLNTYKSEYNLTDLYIEPENKIYKFYYCYNGNEQNKTNDLTVIRTSFGKDKECELIAEIDKTELSNNGETVKITFWLTYTNNEIIDLGANAIENFTYKFGKNDEDPVVIKPSSNTFTVVYDQKTKKYSFDSTINANITINPITYKFIIQFGDDDDKHKKTLTCTQGSSNYTLNATIDPLTLSSLDASNIKIICSVEKDNDGKIYQVDDPNNFSITQTNEDKTKDENGNNRLTLFSTTSSGLLPYQYGKEYKVADNKTANPITYEFKCSYNLNGQIISNNLSTTQSGATFDVSIFDSETDQSKQNIVNPVGEIKTINYFGILNDKYETENVTFKKETEGDGVDLISEDIIKDGENKILSRKYKFTSNATANTIIYKFTVTYQDISKSISFIQKPGEITLVLKNNPDPIPKSGGQCKIIYYGYVGTDPNIKVNHVTTDLVLNESTEVDGFMSYTPTMVSGPTVTDYQIEYIFSVPARVEDINIDKLFKRNWSVTYKNGDIQKTIDKDIIQNGDSEFFPAFDIFGLVYEWSGGKDLNTATLLTRSDNGSLIIADTSIDLCKNSFGYNQSNNQNGKVYDYIAFSSDNRHGCGYESIAINFRKLLNDFKLSNLNITLNFDIWMSWDDGIWDGKVNIKFVRYNDISFKTTDANAGNIQFYDGPFNPQKSYLYLLNNDIDQLDTTNPSINITQKQTILDSEGEWSSYKTTYAKVGSLKYNTKQKTAILSINQVANSSTRATIKYTRAELNINDLYTDICYDAEYQMNEIFTINSSIQSGATIKMNLFYRDSSVATPVLKDLIYVDCSIYNIYLYDTSDHTSGNFRLPSSHNYYNEVLLKKQYAPTISNTNILQVPSIDFNSIKLPAPTTVNGKTYYGLNSLYIRYMYKYNIDTTNSKDFGFTMYININNKV</sequence>
<dbReference type="Proteomes" id="UP001346559">
    <property type="component" value="Segment"/>
</dbReference>
<evidence type="ECO:0000313" key="1">
    <source>
        <dbReference type="EMBL" id="WQJ54456.1"/>
    </source>
</evidence>